<comment type="caution">
    <text evidence="1">The sequence shown here is derived from an EMBL/GenBank/DDBJ whole genome shotgun (WGS) entry which is preliminary data.</text>
</comment>
<evidence type="ECO:0000313" key="2">
    <source>
        <dbReference type="Proteomes" id="UP001303046"/>
    </source>
</evidence>
<protein>
    <submittedName>
        <fullName evidence="1">Uncharacterized protein</fullName>
    </submittedName>
</protein>
<sequence length="118" mass="13942">MAIDHLKKKYGNSQLLLNELTGRLEKCQARSRRIEDQRILQEELSSIINQMTLKGESFENVLLQKQVLSKFNEPIQRHVLRKKQEQEQAWTTSLLLSHVCNNFIDTELEIQRHVDKDD</sequence>
<dbReference type="Proteomes" id="UP001303046">
    <property type="component" value="Unassembled WGS sequence"/>
</dbReference>
<name>A0ABR1EP64_NECAM</name>
<organism evidence="1 2">
    <name type="scientific">Necator americanus</name>
    <name type="common">Human hookworm</name>
    <dbReference type="NCBI Taxonomy" id="51031"/>
    <lineage>
        <taxon>Eukaryota</taxon>
        <taxon>Metazoa</taxon>
        <taxon>Ecdysozoa</taxon>
        <taxon>Nematoda</taxon>
        <taxon>Chromadorea</taxon>
        <taxon>Rhabditida</taxon>
        <taxon>Rhabditina</taxon>
        <taxon>Rhabditomorpha</taxon>
        <taxon>Strongyloidea</taxon>
        <taxon>Ancylostomatidae</taxon>
        <taxon>Bunostominae</taxon>
        <taxon>Necator</taxon>
    </lineage>
</organism>
<gene>
    <name evidence="1" type="primary">Necator_chrX.g24812</name>
    <name evidence="1" type="ORF">RB195_024647</name>
</gene>
<accession>A0ABR1EP64</accession>
<evidence type="ECO:0000313" key="1">
    <source>
        <dbReference type="EMBL" id="KAK6764398.1"/>
    </source>
</evidence>
<keyword evidence="2" id="KW-1185">Reference proteome</keyword>
<proteinExistence type="predicted"/>
<dbReference type="EMBL" id="JAVFWL010000006">
    <property type="protein sequence ID" value="KAK6764398.1"/>
    <property type="molecule type" value="Genomic_DNA"/>
</dbReference>
<reference evidence="1 2" key="1">
    <citation type="submission" date="2023-08" db="EMBL/GenBank/DDBJ databases">
        <title>A Necator americanus chromosomal reference genome.</title>
        <authorList>
            <person name="Ilik V."/>
            <person name="Petrzelkova K.J."/>
            <person name="Pardy F."/>
            <person name="Fuh T."/>
            <person name="Niatou-Singa F.S."/>
            <person name="Gouil Q."/>
            <person name="Baker L."/>
            <person name="Ritchie M.E."/>
            <person name="Jex A.R."/>
            <person name="Gazzola D."/>
            <person name="Li H."/>
            <person name="Toshio Fujiwara R."/>
            <person name="Zhan B."/>
            <person name="Aroian R.V."/>
            <person name="Pafco B."/>
            <person name="Schwarz E.M."/>
        </authorList>
    </citation>
    <scope>NUCLEOTIDE SEQUENCE [LARGE SCALE GENOMIC DNA]</scope>
    <source>
        <strain evidence="1 2">Aroian</strain>
        <tissue evidence="1">Whole animal</tissue>
    </source>
</reference>